<evidence type="ECO:0000256" key="2">
    <source>
        <dbReference type="PROSITE-ProRule" id="PRU00176"/>
    </source>
</evidence>
<dbReference type="GO" id="GO:0003723">
    <property type="term" value="F:RNA binding"/>
    <property type="evidence" value="ECO:0007669"/>
    <property type="project" value="UniProtKB-UniRule"/>
</dbReference>
<dbReference type="InterPro" id="IPR000504">
    <property type="entry name" value="RRM_dom"/>
</dbReference>
<dbReference type="SMART" id="SM00360">
    <property type="entry name" value="RRM"/>
    <property type="match status" value="1"/>
</dbReference>
<keyword evidence="5" id="KW-1185">Reference proteome</keyword>
<evidence type="ECO:0000313" key="5">
    <source>
        <dbReference type="Proteomes" id="UP000688137"/>
    </source>
</evidence>
<dbReference type="Pfam" id="PF00076">
    <property type="entry name" value="RRM_1"/>
    <property type="match status" value="1"/>
</dbReference>
<dbReference type="CDD" id="cd21618">
    <property type="entry name" value="RRM_AtNSRA_like"/>
    <property type="match status" value="1"/>
</dbReference>
<evidence type="ECO:0000313" key="4">
    <source>
        <dbReference type="EMBL" id="CAD8105108.1"/>
    </source>
</evidence>
<dbReference type="PANTHER" id="PTHR10501">
    <property type="entry name" value="U1 SMALL NUCLEAR RIBONUCLEOPROTEIN A/U2 SMALL NUCLEAR RIBONUCLEOPROTEIN B"/>
    <property type="match status" value="1"/>
</dbReference>
<protein>
    <recommendedName>
        <fullName evidence="3">RRM domain-containing protein</fullName>
    </recommendedName>
</protein>
<feature type="domain" description="RRM" evidence="3">
    <location>
        <begin position="33"/>
        <end position="115"/>
    </location>
</feature>
<gene>
    <name evidence="4" type="ORF">PPRIM_AZ9-3.1.T1260054</name>
</gene>
<evidence type="ECO:0000256" key="1">
    <source>
        <dbReference type="ARBA" id="ARBA00022884"/>
    </source>
</evidence>
<dbReference type="PROSITE" id="PS50102">
    <property type="entry name" value="RRM"/>
    <property type="match status" value="1"/>
</dbReference>
<name>A0A8S1PRC2_PARPR</name>
<accession>A0A8S1PRC2</accession>
<organism evidence="4 5">
    <name type="scientific">Paramecium primaurelia</name>
    <dbReference type="NCBI Taxonomy" id="5886"/>
    <lineage>
        <taxon>Eukaryota</taxon>
        <taxon>Sar</taxon>
        <taxon>Alveolata</taxon>
        <taxon>Ciliophora</taxon>
        <taxon>Intramacronucleata</taxon>
        <taxon>Oligohymenophorea</taxon>
        <taxon>Peniculida</taxon>
        <taxon>Parameciidae</taxon>
        <taxon>Paramecium</taxon>
    </lineage>
</organism>
<dbReference type="Proteomes" id="UP000688137">
    <property type="component" value="Unassembled WGS sequence"/>
</dbReference>
<sequence length="124" mass="14814">MFNNPYPNPMFNNQYFELIRDNQQFQPQKDSTHSLYVDGIPNDAQEREVAHIFRPYPGFQRVRLIKKQTQKGREYLLCFVDFDDALQATIVMQTLQGYRFDKNDKTGLKIYFANNPKQEKQNKK</sequence>
<keyword evidence="1 2" id="KW-0694">RNA-binding</keyword>
<evidence type="ECO:0000259" key="3">
    <source>
        <dbReference type="PROSITE" id="PS50102"/>
    </source>
</evidence>
<dbReference type="AlphaFoldDB" id="A0A8S1PRC2"/>
<proteinExistence type="predicted"/>
<comment type="caution">
    <text evidence="4">The sequence shown here is derived from an EMBL/GenBank/DDBJ whole genome shotgun (WGS) entry which is preliminary data.</text>
</comment>
<dbReference type="OMA" id="IGGPCVR"/>
<dbReference type="EMBL" id="CAJJDM010000129">
    <property type="protein sequence ID" value="CAD8105108.1"/>
    <property type="molecule type" value="Genomic_DNA"/>
</dbReference>
<reference evidence="4" key="1">
    <citation type="submission" date="2021-01" db="EMBL/GenBank/DDBJ databases">
        <authorList>
            <consortium name="Genoscope - CEA"/>
            <person name="William W."/>
        </authorList>
    </citation>
    <scope>NUCLEOTIDE SEQUENCE</scope>
</reference>